<dbReference type="AlphaFoldDB" id="A0A6A8LTC3"/>
<keyword evidence="3" id="KW-0274">FAD</keyword>
<reference evidence="5 6" key="1">
    <citation type="submission" date="2019-11" db="EMBL/GenBank/DDBJ databases">
        <title>Draft Genome Sequence of Plant Growth-Promoting Rhizosphere-Associated Bacteria.</title>
        <authorList>
            <person name="Vasilyev I.Y."/>
            <person name="Radchenko V."/>
            <person name="Ilnitskaya E.V."/>
        </authorList>
    </citation>
    <scope>NUCLEOTIDE SEQUENCE [LARGE SCALE GENOMIC DNA]</scope>
    <source>
        <strain evidence="5 6">VRA_1sq_f</strain>
    </source>
</reference>
<evidence type="ECO:0000313" key="5">
    <source>
        <dbReference type="EMBL" id="MSE05877.1"/>
    </source>
</evidence>
<keyword evidence="2" id="KW-0285">Flavoprotein</keyword>
<feature type="domain" description="MnmG N-terminal" evidence="4">
    <location>
        <begin position="5"/>
        <end position="64"/>
    </location>
</feature>
<dbReference type="InterPro" id="IPR036291">
    <property type="entry name" value="NAD(P)-bd_dom_sf"/>
</dbReference>
<dbReference type="Gene3D" id="3.50.50.60">
    <property type="entry name" value="FAD/NAD(P)-binding domain"/>
    <property type="match status" value="1"/>
</dbReference>
<dbReference type="EMBL" id="WKKZ01000461">
    <property type="protein sequence ID" value="MSE05877.1"/>
    <property type="molecule type" value="Genomic_DNA"/>
</dbReference>
<dbReference type="Proteomes" id="UP000437575">
    <property type="component" value="Unassembled WGS sequence"/>
</dbReference>
<sequence>MTASVNVIGAGLAGSEAAWQIANQGVKVRLYEMRPQKLTPAHHTENFAELVCTNSLRANRLTNAAGL</sequence>
<comment type="caution">
    <text evidence="5">The sequence shown here is derived from an EMBL/GenBank/DDBJ whole genome shotgun (WGS) entry which is preliminary data.</text>
</comment>
<dbReference type="InterPro" id="IPR040131">
    <property type="entry name" value="MnmG_N"/>
</dbReference>
<comment type="cofactor">
    <cofactor evidence="1">
        <name>FAD</name>
        <dbReference type="ChEBI" id="CHEBI:57692"/>
    </cofactor>
</comment>
<evidence type="ECO:0000256" key="1">
    <source>
        <dbReference type="ARBA" id="ARBA00001974"/>
    </source>
</evidence>
<dbReference type="Pfam" id="PF01134">
    <property type="entry name" value="GIDA"/>
    <property type="match status" value="1"/>
</dbReference>
<proteinExistence type="predicted"/>
<evidence type="ECO:0000256" key="2">
    <source>
        <dbReference type="ARBA" id="ARBA00022630"/>
    </source>
</evidence>
<gene>
    <name evidence="5" type="ORF">GKC34_08715</name>
</gene>
<evidence type="ECO:0000313" key="6">
    <source>
        <dbReference type="Proteomes" id="UP000437575"/>
    </source>
</evidence>
<evidence type="ECO:0000256" key="3">
    <source>
        <dbReference type="ARBA" id="ARBA00022827"/>
    </source>
</evidence>
<evidence type="ECO:0000259" key="4">
    <source>
        <dbReference type="Pfam" id="PF01134"/>
    </source>
</evidence>
<accession>A0A6A8LTC3</accession>
<dbReference type="SUPFAM" id="SSF51735">
    <property type="entry name" value="NAD(P)-binding Rossmann-fold domains"/>
    <property type="match status" value="1"/>
</dbReference>
<protein>
    <submittedName>
        <fullName evidence="5">NAD(P)-binding protein</fullName>
    </submittedName>
</protein>
<name>A0A6A8LTC3_9LACO</name>
<organism evidence="5 6">
    <name type="scientific">Ligilactobacillus salivarius</name>
    <dbReference type="NCBI Taxonomy" id="1624"/>
    <lineage>
        <taxon>Bacteria</taxon>
        <taxon>Bacillati</taxon>
        <taxon>Bacillota</taxon>
        <taxon>Bacilli</taxon>
        <taxon>Lactobacillales</taxon>
        <taxon>Lactobacillaceae</taxon>
        <taxon>Ligilactobacillus</taxon>
    </lineage>
</organism>
<feature type="non-terminal residue" evidence="5">
    <location>
        <position position="67"/>
    </location>
</feature>
<dbReference type="InterPro" id="IPR036188">
    <property type="entry name" value="FAD/NAD-bd_sf"/>
</dbReference>